<feature type="compositionally biased region" description="Low complexity" evidence="1">
    <location>
        <begin position="96"/>
        <end position="118"/>
    </location>
</feature>
<feature type="compositionally biased region" description="Polar residues" evidence="1">
    <location>
        <begin position="80"/>
        <end position="95"/>
    </location>
</feature>
<keyword evidence="3" id="KW-1185">Reference proteome</keyword>
<evidence type="ECO:0000313" key="3">
    <source>
        <dbReference type="Proteomes" id="UP000052982"/>
    </source>
</evidence>
<evidence type="ECO:0000313" key="2">
    <source>
        <dbReference type="EMBL" id="KUN85693.1"/>
    </source>
</evidence>
<evidence type="ECO:0000256" key="1">
    <source>
        <dbReference type="SAM" id="MobiDB-lite"/>
    </source>
</evidence>
<dbReference type="OrthoDB" id="10005454at2"/>
<comment type="caution">
    <text evidence="2">The sequence shown here is derived from an EMBL/GenBank/DDBJ whole genome shotgun (WGS) entry which is preliminary data.</text>
</comment>
<organism evidence="2 3">
    <name type="scientific">Streptomyces griseoruber</name>
    <dbReference type="NCBI Taxonomy" id="1943"/>
    <lineage>
        <taxon>Bacteria</taxon>
        <taxon>Bacillati</taxon>
        <taxon>Actinomycetota</taxon>
        <taxon>Actinomycetes</taxon>
        <taxon>Kitasatosporales</taxon>
        <taxon>Streptomycetaceae</taxon>
        <taxon>Streptomyces</taxon>
    </lineage>
</organism>
<dbReference type="STRING" id="1943.AQJ64_11310"/>
<accession>A0A117RE25</accession>
<feature type="compositionally biased region" description="Low complexity" evidence="1">
    <location>
        <begin position="65"/>
        <end position="79"/>
    </location>
</feature>
<dbReference type="EMBL" id="LMWW01000012">
    <property type="protein sequence ID" value="KUN85693.1"/>
    <property type="molecule type" value="Genomic_DNA"/>
</dbReference>
<dbReference type="Proteomes" id="UP000052982">
    <property type="component" value="Unassembled WGS sequence"/>
</dbReference>
<feature type="region of interest" description="Disordered" evidence="1">
    <location>
        <begin position="1"/>
        <end position="118"/>
    </location>
</feature>
<name>A0A117RE25_9ACTN</name>
<reference evidence="2 3" key="1">
    <citation type="submission" date="2015-10" db="EMBL/GenBank/DDBJ databases">
        <title>Draft genome sequence of Streptomyces griseoruber DSM 40281, type strain for the species Streptomyces griseoruber.</title>
        <authorList>
            <person name="Ruckert C."/>
            <person name="Winkler A."/>
            <person name="Kalinowski J."/>
            <person name="Kampfer P."/>
            <person name="Glaeser S."/>
        </authorList>
    </citation>
    <scope>NUCLEOTIDE SEQUENCE [LARGE SCALE GENOMIC DNA]</scope>
    <source>
        <strain evidence="2 3">DSM 40281</strain>
    </source>
</reference>
<protein>
    <submittedName>
        <fullName evidence="2">Uncharacterized protein</fullName>
    </submittedName>
</protein>
<proteinExistence type="predicted"/>
<dbReference type="AlphaFoldDB" id="A0A117RE25"/>
<gene>
    <name evidence="2" type="ORF">AQJ64_11310</name>
</gene>
<sequence>MRAGPAAAAPSKNDTERSRVVPAPGGSHWPIVPTGSGSIRGAEAAPENGFPRNITRNDTAPIPAGPTRAAQPATAAATASVGSPNTEASAHQSPLSTPSQLSATAAATSPTGTAVPASARDSTLAFRAAPRGSVDGAGTTSTVVTWVPPAAACRATACWSSWATTGLAAEAVSSSGPWAATTTAPYTVRSSTAARAAASSR</sequence>